<gene>
    <name evidence="2" type="ORF">EGM_15798</name>
</gene>
<dbReference type="GO" id="GO:0003924">
    <property type="term" value="F:GTPase activity"/>
    <property type="evidence" value="ECO:0007669"/>
    <property type="project" value="InterPro"/>
</dbReference>
<dbReference type="Proteomes" id="UP000009130">
    <property type="component" value="Chromosome 7"/>
</dbReference>
<proteinExistence type="predicted"/>
<dbReference type="SMART" id="SM00302">
    <property type="entry name" value="GED"/>
    <property type="match status" value="1"/>
</dbReference>
<dbReference type="EMBL" id="CM001282">
    <property type="protein sequence ID" value="EHH62931.1"/>
    <property type="molecule type" value="Genomic_DNA"/>
</dbReference>
<evidence type="ECO:0000313" key="2">
    <source>
        <dbReference type="EMBL" id="EHH62931.1"/>
    </source>
</evidence>
<accession>G7PAM1</accession>
<dbReference type="PANTHER" id="PTHR11566">
    <property type="entry name" value="DYNAMIN"/>
    <property type="match status" value="1"/>
</dbReference>
<feature type="non-terminal residue" evidence="2">
    <location>
        <position position="1"/>
    </location>
</feature>
<dbReference type="GO" id="GO:0008017">
    <property type="term" value="F:microtubule binding"/>
    <property type="evidence" value="ECO:0007669"/>
    <property type="project" value="TreeGrafter"/>
</dbReference>
<dbReference type="PANTHER" id="PTHR11566:SF32">
    <property type="entry name" value="DYNAMIN-1"/>
    <property type="match status" value="1"/>
</dbReference>
<dbReference type="Pfam" id="PF02212">
    <property type="entry name" value="GED"/>
    <property type="match status" value="1"/>
</dbReference>
<dbReference type="Gene3D" id="1.20.120.1240">
    <property type="entry name" value="Dynamin, middle domain"/>
    <property type="match status" value="1"/>
</dbReference>
<dbReference type="eggNOG" id="KOG0446">
    <property type="taxonomic scope" value="Eukaryota"/>
</dbReference>
<dbReference type="InterPro" id="IPR020850">
    <property type="entry name" value="GED_dom"/>
</dbReference>
<dbReference type="GO" id="GO:0005737">
    <property type="term" value="C:cytoplasm"/>
    <property type="evidence" value="ECO:0007669"/>
    <property type="project" value="TreeGrafter"/>
</dbReference>
<evidence type="ECO:0000259" key="1">
    <source>
        <dbReference type="PROSITE" id="PS51388"/>
    </source>
</evidence>
<name>G7PAM1_MACFA</name>
<feature type="domain" description="GED" evidence="1">
    <location>
        <begin position="5"/>
        <end position="100"/>
    </location>
</feature>
<dbReference type="GO" id="GO:0031623">
    <property type="term" value="P:receptor internalization"/>
    <property type="evidence" value="ECO:0007669"/>
    <property type="project" value="TreeGrafter"/>
</dbReference>
<protein>
    <recommendedName>
        <fullName evidence="1">GED domain-containing protein</fullName>
    </recommendedName>
</protein>
<dbReference type="InterPro" id="IPR003130">
    <property type="entry name" value="GED"/>
</dbReference>
<dbReference type="GO" id="GO:0098793">
    <property type="term" value="C:presynapse"/>
    <property type="evidence" value="ECO:0007669"/>
    <property type="project" value="GOC"/>
</dbReference>
<dbReference type="PROSITE" id="PS51388">
    <property type="entry name" value="GED"/>
    <property type="match status" value="1"/>
</dbReference>
<dbReference type="GO" id="GO:0016185">
    <property type="term" value="P:synaptic vesicle budding from presynaptic endocytic zone membrane"/>
    <property type="evidence" value="ECO:0007669"/>
    <property type="project" value="TreeGrafter"/>
</dbReference>
<organism>
    <name type="scientific">Macaca fascicularis</name>
    <name type="common">Crab-eating macaque</name>
    <name type="synonym">Cynomolgus monkey</name>
    <dbReference type="NCBI Taxonomy" id="9541"/>
    <lineage>
        <taxon>Eukaryota</taxon>
        <taxon>Metazoa</taxon>
        <taxon>Chordata</taxon>
        <taxon>Craniata</taxon>
        <taxon>Vertebrata</taxon>
        <taxon>Euteleostomi</taxon>
        <taxon>Mammalia</taxon>
        <taxon>Eutheria</taxon>
        <taxon>Euarchontoglires</taxon>
        <taxon>Primates</taxon>
        <taxon>Haplorrhini</taxon>
        <taxon>Catarrhini</taxon>
        <taxon>Cercopithecidae</taxon>
        <taxon>Cercopithecinae</taxon>
        <taxon>Macaca</taxon>
    </lineage>
</organism>
<sequence>LERQMETTQNLEDSNMAIANNTMWDLTVGVTPKTIMHVMINNTKEFIFSELLPNLYSRGDQNTLMEESAEQTQRRDEMLRMHYLLKEALSIIHDINTTTVST</sequence>
<dbReference type="GO" id="GO:0005874">
    <property type="term" value="C:microtubule"/>
    <property type="evidence" value="ECO:0007669"/>
    <property type="project" value="TreeGrafter"/>
</dbReference>
<dbReference type="InterPro" id="IPR022812">
    <property type="entry name" value="Dynamin"/>
</dbReference>
<feature type="non-terminal residue" evidence="2">
    <location>
        <position position="102"/>
    </location>
</feature>
<dbReference type="GO" id="GO:0005886">
    <property type="term" value="C:plasma membrane"/>
    <property type="evidence" value="ECO:0007669"/>
    <property type="project" value="TreeGrafter"/>
</dbReference>
<reference evidence="2" key="1">
    <citation type="journal article" date="2011" name="Nat. Biotechnol.">
        <title>Genome sequencing and comparison of two nonhuman primate animal models, the cynomolgus and Chinese rhesus macaques.</title>
        <authorList>
            <person name="Yan G."/>
            <person name="Zhang G."/>
            <person name="Fang X."/>
            <person name="Zhang Y."/>
            <person name="Li C."/>
            <person name="Ling F."/>
            <person name="Cooper D.N."/>
            <person name="Li Q."/>
            <person name="Li Y."/>
            <person name="van Gool A.J."/>
            <person name="Du H."/>
            <person name="Chen J."/>
            <person name="Chen R."/>
            <person name="Zhang P."/>
            <person name="Huang Z."/>
            <person name="Thompson J.R."/>
            <person name="Meng Y."/>
            <person name="Bai Y."/>
            <person name="Wang J."/>
            <person name="Zhuo M."/>
            <person name="Wang T."/>
            <person name="Huang Y."/>
            <person name="Wei L."/>
            <person name="Li J."/>
            <person name="Wang Z."/>
            <person name="Hu H."/>
            <person name="Yang P."/>
            <person name="Le L."/>
            <person name="Stenson P.D."/>
            <person name="Li B."/>
            <person name="Liu X."/>
            <person name="Ball E.V."/>
            <person name="An N."/>
            <person name="Huang Q."/>
            <person name="Zhang Y."/>
            <person name="Fan W."/>
            <person name="Zhang X."/>
            <person name="Li Y."/>
            <person name="Wang W."/>
            <person name="Katze M.G."/>
            <person name="Su B."/>
            <person name="Nielsen R."/>
            <person name="Yang H."/>
            <person name="Wang J."/>
            <person name="Wang X."/>
            <person name="Wang J."/>
        </authorList>
    </citation>
    <scope>NUCLEOTIDE SEQUENCE [LARGE SCALE GENOMIC DNA]</scope>
    <source>
        <strain evidence="2">CE-4</strain>
    </source>
</reference>
<dbReference type="GO" id="GO:0005525">
    <property type="term" value="F:GTP binding"/>
    <property type="evidence" value="ECO:0007669"/>
    <property type="project" value="InterPro"/>
</dbReference>
<dbReference type="AlphaFoldDB" id="G7PAM1"/>